<gene>
    <name evidence="1" type="ORF">R3P38DRAFT_2811614</name>
</gene>
<evidence type="ECO:0000313" key="2">
    <source>
        <dbReference type="Proteomes" id="UP001362999"/>
    </source>
</evidence>
<organism evidence="1 2">
    <name type="scientific">Favolaschia claudopus</name>
    <dbReference type="NCBI Taxonomy" id="2862362"/>
    <lineage>
        <taxon>Eukaryota</taxon>
        <taxon>Fungi</taxon>
        <taxon>Dikarya</taxon>
        <taxon>Basidiomycota</taxon>
        <taxon>Agaricomycotina</taxon>
        <taxon>Agaricomycetes</taxon>
        <taxon>Agaricomycetidae</taxon>
        <taxon>Agaricales</taxon>
        <taxon>Marasmiineae</taxon>
        <taxon>Mycenaceae</taxon>
        <taxon>Favolaschia</taxon>
    </lineage>
</organism>
<name>A0AAV9Z9U4_9AGAR</name>
<dbReference type="AlphaFoldDB" id="A0AAV9Z9U4"/>
<evidence type="ECO:0000313" key="1">
    <source>
        <dbReference type="EMBL" id="KAK6974745.1"/>
    </source>
</evidence>
<reference evidence="1 2" key="1">
    <citation type="journal article" date="2024" name="J Genomics">
        <title>Draft genome sequencing and assembly of Favolaschia claudopus CIRM-BRFM 2984 isolated from oak limbs.</title>
        <authorList>
            <person name="Navarro D."/>
            <person name="Drula E."/>
            <person name="Chaduli D."/>
            <person name="Cazenave R."/>
            <person name="Ahrendt S."/>
            <person name="Wang J."/>
            <person name="Lipzen A."/>
            <person name="Daum C."/>
            <person name="Barry K."/>
            <person name="Grigoriev I.V."/>
            <person name="Favel A."/>
            <person name="Rosso M.N."/>
            <person name="Martin F."/>
        </authorList>
    </citation>
    <scope>NUCLEOTIDE SEQUENCE [LARGE SCALE GENOMIC DNA]</scope>
    <source>
        <strain evidence="1 2">CIRM-BRFM 2984</strain>
    </source>
</reference>
<dbReference type="Proteomes" id="UP001362999">
    <property type="component" value="Unassembled WGS sequence"/>
</dbReference>
<dbReference type="EMBL" id="JAWWNJ010000180">
    <property type="protein sequence ID" value="KAK6974745.1"/>
    <property type="molecule type" value="Genomic_DNA"/>
</dbReference>
<keyword evidence="2" id="KW-1185">Reference proteome</keyword>
<protein>
    <submittedName>
        <fullName evidence="1">Uncharacterized protein</fullName>
    </submittedName>
</protein>
<comment type="caution">
    <text evidence="1">The sequence shown here is derived from an EMBL/GenBank/DDBJ whole genome shotgun (WGS) entry which is preliminary data.</text>
</comment>
<accession>A0AAV9Z9U4</accession>
<proteinExistence type="predicted"/>
<sequence length="226" mass="25694">MIFEARLERSHATSLPAWGQSFCIDHHFRAGRVSISTGCNRRLQEASLNLVSIQTPEYERIPENDVSRDPCSEVELFMISDDSYLKRHKRYKKLEKGERLRQREKLQHLYYKLNERIKQLRSMDISEFEGAPASMFPSTPSGVHDAAKIISLGKFSGTSYHSEGERRREEMLSTAQTLANRLGAYLTESGRKKSSILPDQNQMLVPVDSSSPVGLLSHSCLRASAY</sequence>